<gene>
    <name evidence="2" type="ORF">RhiirC2_335964</name>
</gene>
<dbReference type="EMBL" id="LLXL01000367">
    <property type="protein sequence ID" value="PKK73502.1"/>
    <property type="molecule type" value="Genomic_DNA"/>
</dbReference>
<keyword evidence="1" id="KW-0472">Membrane</keyword>
<name>A0A2N1NHV6_9GLOM</name>
<reference evidence="2 3" key="1">
    <citation type="submission" date="2016-04" db="EMBL/GenBank/DDBJ databases">
        <title>Genome analyses suggest a sexual origin of heterokaryosis in a supposedly ancient asexual fungus.</title>
        <authorList>
            <person name="Ropars J."/>
            <person name="Sedzielewska K."/>
            <person name="Noel J."/>
            <person name="Charron P."/>
            <person name="Farinelli L."/>
            <person name="Marton T."/>
            <person name="Kruger M."/>
            <person name="Pelin A."/>
            <person name="Brachmann A."/>
            <person name="Corradi N."/>
        </authorList>
    </citation>
    <scope>NUCLEOTIDE SEQUENCE [LARGE SCALE GENOMIC DNA]</scope>
    <source>
        <strain evidence="2 3">C2</strain>
    </source>
</reference>
<sequence length="72" mass="8810">MEVEKLFFFFCNGQSNFFSLRLFNFNFNFILLFHVHCNCTFIFFFCTLLGMLIEGMNSLRCCIYIFYIPFFF</sequence>
<protein>
    <submittedName>
        <fullName evidence="2">Uncharacterized protein</fullName>
    </submittedName>
</protein>
<feature type="transmembrane region" description="Helical" evidence="1">
    <location>
        <begin position="29"/>
        <end position="53"/>
    </location>
</feature>
<evidence type="ECO:0000256" key="1">
    <source>
        <dbReference type="SAM" id="Phobius"/>
    </source>
</evidence>
<accession>A0A2N1NHV6</accession>
<dbReference type="AlphaFoldDB" id="A0A2N1NHV6"/>
<evidence type="ECO:0000313" key="3">
    <source>
        <dbReference type="Proteomes" id="UP000233469"/>
    </source>
</evidence>
<proteinExistence type="predicted"/>
<dbReference type="Proteomes" id="UP000233469">
    <property type="component" value="Unassembled WGS sequence"/>
</dbReference>
<keyword evidence="1" id="KW-1133">Transmembrane helix</keyword>
<evidence type="ECO:0000313" key="2">
    <source>
        <dbReference type="EMBL" id="PKK73502.1"/>
    </source>
</evidence>
<comment type="caution">
    <text evidence="2">The sequence shown here is derived from an EMBL/GenBank/DDBJ whole genome shotgun (WGS) entry which is preliminary data.</text>
</comment>
<reference evidence="2 3" key="2">
    <citation type="submission" date="2017-10" db="EMBL/GenBank/DDBJ databases">
        <title>Extensive intraspecific genome diversity in a model arbuscular mycorrhizal fungus.</title>
        <authorList>
            <person name="Chen E.C.H."/>
            <person name="Morin E."/>
            <person name="Baudet D."/>
            <person name="Noel J."/>
            <person name="Ndikumana S."/>
            <person name="Charron P."/>
            <person name="St-Onge C."/>
            <person name="Giorgi J."/>
            <person name="Grigoriev I.V."/>
            <person name="Roux C."/>
            <person name="Martin F.M."/>
            <person name="Corradi N."/>
        </authorList>
    </citation>
    <scope>NUCLEOTIDE SEQUENCE [LARGE SCALE GENOMIC DNA]</scope>
    <source>
        <strain evidence="2 3">C2</strain>
    </source>
</reference>
<organism evidence="2 3">
    <name type="scientific">Rhizophagus irregularis</name>
    <dbReference type="NCBI Taxonomy" id="588596"/>
    <lineage>
        <taxon>Eukaryota</taxon>
        <taxon>Fungi</taxon>
        <taxon>Fungi incertae sedis</taxon>
        <taxon>Mucoromycota</taxon>
        <taxon>Glomeromycotina</taxon>
        <taxon>Glomeromycetes</taxon>
        <taxon>Glomerales</taxon>
        <taxon>Glomeraceae</taxon>
        <taxon>Rhizophagus</taxon>
    </lineage>
</organism>
<keyword evidence="1" id="KW-0812">Transmembrane</keyword>